<feature type="transmembrane region" description="Helical" evidence="1">
    <location>
        <begin position="75"/>
        <end position="100"/>
    </location>
</feature>
<evidence type="ECO:0000256" key="1">
    <source>
        <dbReference type="SAM" id="Phobius"/>
    </source>
</evidence>
<dbReference type="Proteomes" id="UP000034166">
    <property type="component" value="Unassembled WGS sequence"/>
</dbReference>
<evidence type="ECO:0000313" key="3">
    <source>
        <dbReference type="EMBL" id="KKK36501.1"/>
    </source>
</evidence>
<proteinExistence type="predicted"/>
<keyword evidence="4" id="KW-1185">Reference proteome</keyword>
<keyword evidence="1" id="KW-0812">Transmembrane</keyword>
<reference evidence="3 4" key="1">
    <citation type="submission" date="2015-04" db="EMBL/GenBank/DDBJ databases">
        <title>Taxonomic description and genome sequence of Bacillus campisalis sp. nov., a novel member of the genus Bacillus isolated from solar saltern.</title>
        <authorList>
            <person name="Mathan Kumar R."/>
            <person name="Kaur G."/>
            <person name="Kumar A."/>
            <person name="Singh N.K."/>
            <person name="Kaur N."/>
            <person name="Kumar N."/>
            <person name="Mayilraj S."/>
        </authorList>
    </citation>
    <scope>NUCLEOTIDE SEQUENCE [LARGE SCALE GENOMIC DNA]</scope>
    <source>
        <strain evidence="3 4">SA2-6</strain>
    </source>
</reference>
<dbReference type="AlphaFoldDB" id="A0A0M2SS34"/>
<keyword evidence="1" id="KW-0472">Membrane</keyword>
<dbReference type="EMBL" id="LAYY01000029">
    <property type="protein sequence ID" value="KKK36501.1"/>
    <property type="molecule type" value="Genomic_DNA"/>
</dbReference>
<keyword evidence="1" id="KW-1133">Transmembrane helix</keyword>
<feature type="transmembrane region" description="Helical" evidence="1">
    <location>
        <begin position="34"/>
        <end position="54"/>
    </location>
</feature>
<evidence type="ECO:0000259" key="2">
    <source>
        <dbReference type="Pfam" id="PF07331"/>
    </source>
</evidence>
<comment type="caution">
    <text evidence="3">The sequence shown here is derived from an EMBL/GenBank/DDBJ whole genome shotgun (WGS) entry which is preliminary data.</text>
</comment>
<sequence length="139" mass="15504">MDRMISVFIILFGGYWAFKGWTEYGFWIDKTPGSGFLPVIIGIATMLLATLGLLKNNPPVFRIEKKNFVPVIGALLMVASISVFGMIISILLFLVLWLLIVEKFTIKRASILGLSTTLVIYLIFDMVLKVPFPTGIIGF</sequence>
<protein>
    <recommendedName>
        <fullName evidence="2">DUF1468 domain-containing protein</fullName>
    </recommendedName>
</protein>
<dbReference type="Pfam" id="PF07331">
    <property type="entry name" value="TctB"/>
    <property type="match status" value="1"/>
</dbReference>
<accession>A0A0M2SS34</accession>
<feature type="transmembrane region" description="Helical" evidence="1">
    <location>
        <begin position="7"/>
        <end position="28"/>
    </location>
</feature>
<name>A0A0M2SS34_9BACI</name>
<feature type="domain" description="DUF1468" evidence="2">
    <location>
        <begin position="4"/>
        <end position="133"/>
    </location>
</feature>
<feature type="transmembrane region" description="Helical" evidence="1">
    <location>
        <begin position="106"/>
        <end position="124"/>
    </location>
</feature>
<dbReference type="InterPro" id="IPR009936">
    <property type="entry name" value="DUF1468"/>
</dbReference>
<dbReference type="OrthoDB" id="1684085at2"/>
<organism evidence="3 4">
    <name type="scientific">Mesobacillus campisalis</name>
    <dbReference type="NCBI Taxonomy" id="1408103"/>
    <lineage>
        <taxon>Bacteria</taxon>
        <taxon>Bacillati</taxon>
        <taxon>Bacillota</taxon>
        <taxon>Bacilli</taxon>
        <taxon>Bacillales</taxon>
        <taxon>Bacillaceae</taxon>
        <taxon>Mesobacillus</taxon>
    </lineage>
</organism>
<gene>
    <name evidence="3" type="ORF">WQ57_18985</name>
</gene>
<dbReference type="PATRIC" id="fig|1408103.3.peg.4205"/>
<evidence type="ECO:0000313" key="4">
    <source>
        <dbReference type="Proteomes" id="UP000034166"/>
    </source>
</evidence>
<dbReference type="RefSeq" id="WP_046525343.1">
    <property type="nucleotide sequence ID" value="NZ_LAYY01000029.1"/>
</dbReference>